<dbReference type="CDD" id="cd00085">
    <property type="entry name" value="HNHc"/>
    <property type="match status" value="1"/>
</dbReference>
<feature type="domain" description="HNH nuclease" evidence="5">
    <location>
        <begin position="33"/>
        <end position="89"/>
    </location>
</feature>
<dbReference type="Proteomes" id="UP000000742">
    <property type="component" value="Chromosome"/>
</dbReference>
<dbReference type="GO" id="GO:0004519">
    <property type="term" value="F:endonuclease activity"/>
    <property type="evidence" value="ECO:0007669"/>
    <property type="project" value="UniProtKB-KW"/>
</dbReference>
<evidence type="ECO:0000256" key="3">
    <source>
        <dbReference type="ARBA" id="ARBA00038412"/>
    </source>
</evidence>
<dbReference type="GO" id="GO:0003676">
    <property type="term" value="F:nucleic acid binding"/>
    <property type="evidence" value="ECO:0007669"/>
    <property type="project" value="InterPro"/>
</dbReference>
<gene>
    <name evidence="6" type="ordered locus">Aflv_0659</name>
</gene>
<dbReference type="eggNOG" id="COG1403">
    <property type="taxonomic scope" value="Bacteria"/>
</dbReference>
<evidence type="ECO:0000259" key="5">
    <source>
        <dbReference type="SMART" id="SM00507"/>
    </source>
</evidence>
<dbReference type="SMART" id="SM00507">
    <property type="entry name" value="HNHc"/>
    <property type="match status" value="1"/>
</dbReference>
<evidence type="ECO:0000313" key="7">
    <source>
        <dbReference type="Proteomes" id="UP000000742"/>
    </source>
</evidence>
<accession>B7GIM4</accession>
<reference evidence="6 7" key="1">
    <citation type="journal article" date="2008" name="Genome Biol.">
        <title>Encapsulated in silica: genome, proteome and physiology of the thermophilic bacterium Anoxybacillus flavithermus WK1.</title>
        <authorList>
            <person name="Saw J.H."/>
            <person name="Mountain B.W."/>
            <person name="Feng L."/>
            <person name="Omelchenko M.V."/>
            <person name="Hou S."/>
            <person name="Saito J.A."/>
            <person name="Stott M.B."/>
            <person name="Li D."/>
            <person name="Zhao G."/>
            <person name="Wu J."/>
            <person name="Galperin M.Y."/>
            <person name="Koonin E.V."/>
            <person name="Makarova K.S."/>
            <person name="Wolf Y.I."/>
            <person name="Rigden D.J."/>
            <person name="Dunfield P.F."/>
            <person name="Wang L."/>
            <person name="Alam M."/>
        </authorList>
    </citation>
    <scope>NUCLEOTIDE SEQUENCE [LARGE SCALE GENOMIC DNA]</scope>
    <source>
        <strain evidence="7">DSM 21510 / WK1</strain>
    </source>
</reference>
<dbReference type="PANTHER" id="PTHR41286:SF1">
    <property type="entry name" value="HNH NUCLEASE YAJD-RELATED"/>
    <property type="match status" value="1"/>
</dbReference>
<dbReference type="PANTHER" id="PTHR41286">
    <property type="entry name" value="HNH NUCLEASE YAJD-RELATED"/>
    <property type="match status" value="1"/>
</dbReference>
<name>B7GIM4_ANOFW</name>
<dbReference type="GO" id="GO:0008270">
    <property type="term" value="F:zinc ion binding"/>
    <property type="evidence" value="ECO:0007669"/>
    <property type="project" value="InterPro"/>
</dbReference>
<proteinExistence type="inferred from homology"/>
<dbReference type="GO" id="GO:0016787">
    <property type="term" value="F:hydrolase activity"/>
    <property type="evidence" value="ECO:0007669"/>
    <property type="project" value="UniProtKB-KW"/>
</dbReference>
<evidence type="ECO:0000313" key="6">
    <source>
        <dbReference type="EMBL" id="ACJ33039.1"/>
    </source>
</evidence>
<dbReference type="InterPro" id="IPR003615">
    <property type="entry name" value="HNH_nuc"/>
</dbReference>
<dbReference type="AlphaFoldDB" id="B7GIM4"/>
<keyword evidence="6" id="KW-0255">Endonuclease</keyword>
<dbReference type="GO" id="GO:0005829">
    <property type="term" value="C:cytosol"/>
    <property type="evidence" value="ECO:0007669"/>
    <property type="project" value="TreeGrafter"/>
</dbReference>
<evidence type="ECO:0000256" key="4">
    <source>
        <dbReference type="ARBA" id="ARBA00040194"/>
    </source>
</evidence>
<comment type="similarity">
    <text evidence="3">Belongs to the HNH nuclease family.</text>
</comment>
<evidence type="ECO:0000256" key="2">
    <source>
        <dbReference type="ARBA" id="ARBA00022801"/>
    </source>
</evidence>
<evidence type="ECO:0000256" key="1">
    <source>
        <dbReference type="ARBA" id="ARBA00022722"/>
    </source>
</evidence>
<sequence length="120" mass="14337">MGRLGVNKFSILRGAFLFGVDSMNFYKTKQWKRKREVILRRDEYLCQECKRYGKATQATMVHHIMPLEQRPEYKLMGWNLISLCNKCHEAMHNRNTDELSEKGMQWVERISHYLENNPPS</sequence>
<keyword evidence="2" id="KW-0378">Hydrolase</keyword>
<protein>
    <recommendedName>
        <fullName evidence="4">Putative HNH nuclease YajD</fullName>
    </recommendedName>
</protein>
<organism evidence="6 7">
    <name type="scientific">Anoxybacillus flavithermus (strain DSM 21510 / WK1)</name>
    <dbReference type="NCBI Taxonomy" id="491915"/>
    <lineage>
        <taxon>Bacteria</taxon>
        <taxon>Bacillati</taxon>
        <taxon>Bacillota</taxon>
        <taxon>Bacilli</taxon>
        <taxon>Bacillales</taxon>
        <taxon>Anoxybacillaceae</taxon>
        <taxon>Anoxybacillus</taxon>
    </lineage>
</organism>
<dbReference type="Pfam" id="PF01844">
    <property type="entry name" value="HNH"/>
    <property type="match status" value="1"/>
</dbReference>
<keyword evidence="1" id="KW-0540">Nuclease</keyword>
<dbReference type="EMBL" id="CP000922">
    <property type="protein sequence ID" value="ACJ33039.1"/>
    <property type="molecule type" value="Genomic_DNA"/>
</dbReference>
<dbReference type="HOGENOM" id="CLU_108879_9_0_9"/>
<dbReference type="Gene3D" id="1.10.30.50">
    <property type="match status" value="1"/>
</dbReference>
<dbReference type="InterPro" id="IPR002711">
    <property type="entry name" value="HNH"/>
</dbReference>
<dbReference type="STRING" id="491915.Aflv_0659"/>
<dbReference type="KEGG" id="afl:Aflv_0659"/>